<keyword evidence="2" id="KW-1185">Reference proteome</keyword>
<evidence type="ECO:0000313" key="1">
    <source>
        <dbReference type="EMBL" id="MBO0936490.1"/>
    </source>
</evidence>
<dbReference type="Gene3D" id="1.10.30.50">
    <property type="match status" value="1"/>
</dbReference>
<dbReference type="Proteomes" id="UP000664034">
    <property type="component" value="Unassembled WGS sequence"/>
</dbReference>
<name>A0A939K5I1_9BACT</name>
<comment type="caution">
    <text evidence="1">The sequence shown here is derived from an EMBL/GenBank/DDBJ whole genome shotgun (WGS) entry which is preliminary data.</text>
</comment>
<evidence type="ECO:0000313" key="2">
    <source>
        <dbReference type="Proteomes" id="UP000664034"/>
    </source>
</evidence>
<dbReference type="EMBL" id="JAFMYV010000003">
    <property type="protein sequence ID" value="MBO0936490.1"/>
    <property type="molecule type" value="Genomic_DNA"/>
</dbReference>
<organism evidence="1 2">
    <name type="scientific">Fibrella rubiginis</name>
    <dbReference type="NCBI Taxonomy" id="2817060"/>
    <lineage>
        <taxon>Bacteria</taxon>
        <taxon>Pseudomonadati</taxon>
        <taxon>Bacteroidota</taxon>
        <taxon>Cytophagia</taxon>
        <taxon>Cytophagales</taxon>
        <taxon>Spirosomataceae</taxon>
        <taxon>Fibrella</taxon>
    </lineage>
</organism>
<gene>
    <name evidence="1" type="ORF">J2I47_08045</name>
</gene>
<evidence type="ECO:0008006" key="3">
    <source>
        <dbReference type="Google" id="ProtNLM"/>
    </source>
</evidence>
<dbReference type="RefSeq" id="WP_207364051.1">
    <property type="nucleotide sequence ID" value="NZ_JAFMYV010000003.1"/>
</dbReference>
<accession>A0A939K5I1</accession>
<dbReference type="AlphaFoldDB" id="A0A939K5I1"/>
<protein>
    <recommendedName>
        <fullName evidence="3">TIGR02646 family protein</fullName>
    </recommendedName>
</protein>
<proteinExistence type="predicted"/>
<sequence>MIGLTRERTPQAVPDTFRGIKRQRLTLDLLKQQRALLQAGEGVHSFKSSHWKVVKDQLWIETVNKCAYCEATTKEVAHGDVEHYRPKSIYWWLAYCYDNYLVSCQICNEIFKRDEFPIAGSQLTGPLVTPITTDDELKKMAHDCVPDPINDSDGMSLASFMAQHQAERPYLLNPYVDNPEQYYGWEVEPILRRVYIVPAHKSTKHFVDEAERLYGLNRKELLELRYFFYNIYDTFRLTLADEGISAKTRIRVEKEIQTMKAATAPFAGMIRYFDQQFRHA</sequence>
<reference evidence="1" key="1">
    <citation type="submission" date="2021-03" db="EMBL/GenBank/DDBJ databases">
        <title>Fibrella sp. HMF5335 genome sequencing and assembly.</title>
        <authorList>
            <person name="Kang H."/>
            <person name="Kim H."/>
            <person name="Bae S."/>
            <person name="Joh K."/>
        </authorList>
    </citation>
    <scope>NUCLEOTIDE SEQUENCE</scope>
    <source>
        <strain evidence="1">HMF5335</strain>
    </source>
</reference>